<feature type="transmembrane region" description="Helical" evidence="6">
    <location>
        <begin position="107"/>
        <end position="140"/>
    </location>
</feature>
<dbReference type="GO" id="GO:0015171">
    <property type="term" value="F:amino acid transmembrane transporter activity"/>
    <property type="evidence" value="ECO:0007669"/>
    <property type="project" value="TreeGrafter"/>
</dbReference>
<comment type="caution">
    <text evidence="7">The sequence shown here is derived from an EMBL/GenBank/DDBJ whole genome shotgun (WGS) entry which is preliminary data.</text>
</comment>
<evidence type="ECO:0000256" key="5">
    <source>
        <dbReference type="ARBA" id="ARBA00023136"/>
    </source>
</evidence>
<feature type="transmembrane region" description="Helical" evidence="6">
    <location>
        <begin position="40"/>
        <end position="63"/>
    </location>
</feature>
<dbReference type="EMBL" id="RJKX01000015">
    <property type="protein sequence ID" value="ROP84266.1"/>
    <property type="molecule type" value="Genomic_DNA"/>
</dbReference>
<accession>A0A3N1L1E7</accession>
<dbReference type="Pfam" id="PF01810">
    <property type="entry name" value="LysE"/>
    <property type="match status" value="1"/>
</dbReference>
<dbReference type="GO" id="GO:0005886">
    <property type="term" value="C:plasma membrane"/>
    <property type="evidence" value="ECO:0007669"/>
    <property type="project" value="UniProtKB-SubCell"/>
</dbReference>
<name>A0A3N1L1E7_9PROT</name>
<keyword evidence="3 6" id="KW-0812">Transmembrane</keyword>
<sequence length="206" mass="20584">MMILFAKGFALGLAIAAPVGPIGLLCIRRTLVDGPALGFATGIGAATADAAYGAVAGFGLAVVADAMTAAQGWMAALGGLFLLWLGWKTAMATPAPRPAGEGAARPAGLVLAWATTFLLTVTNPATILSFAAAFAGLGLAEWAGDGVAAMVLVLGVFLGSAAWWLGLSLMVGRLRDRVTPAGLAWINRIGGGMLVAFGLAALYAAV</sequence>
<comment type="subcellular location">
    <subcellularLocation>
        <location evidence="1">Cell membrane</location>
        <topology evidence="1">Multi-pass membrane protein</topology>
    </subcellularLocation>
</comment>
<keyword evidence="4 6" id="KW-1133">Transmembrane helix</keyword>
<dbReference type="PANTHER" id="PTHR30086">
    <property type="entry name" value="ARGININE EXPORTER PROTEIN ARGO"/>
    <property type="match status" value="1"/>
</dbReference>
<evidence type="ECO:0000256" key="6">
    <source>
        <dbReference type="SAM" id="Phobius"/>
    </source>
</evidence>
<organism evidence="7 8">
    <name type="scientific">Stella humosa</name>
    <dbReference type="NCBI Taxonomy" id="94"/>
    <lineage>
        <taxon>Bacteria</taxon>
        <taxon>Pseudomonadati</taxon>
        <taxon>Pseudomonadota</taxon>
        <taxon>Alphaproteobacteria</taxon>
        <taxon>Rhodospirillales</taxon>
        <taxon>Stellaceae</taxon>
        <taxon>Stella</taxon>
    </lineage>
</organism>
<feature type="transmembrane region" description="Helical" evidence="6">
    <location>
        <begin position="185"/>
        <end position="205"/>
    </location>
</feature>
<gene>
    <name evidence="7" type="ORF">EDC65_3616</name>
</gene>
<dbReference type="OrthoDB" id="7874789at2"/>
<evidence type="ECO:0000256" key="4">
    <source>
        <dbReference type="ARBA" id="ARBA00022989"/>
    </source>
</evidence>
<reference evidence="7 8" key="1">
    <citation type="submission" date="2018-11" db="EMBL/GenBank/DDBJ databases">
        <title>Genomic Encyclopedia of Type Strains, Phase IV (KMG-IV): sequencing the most valuable type-strain genomes for metagenomic binning, comparative biology and taxonomic classification.</title>
        <authorList>
            <person name="Goeker M."/>
        </authorList>
    </citation>
    <scope>NUCLEOTIDE SEQUENCE [LARGE SCALE GENOMIC DNA]</scope>
    <source>
        <strain evidence="7 8">DSM 5900</strain>
    </source>
</reference>
<evidence type="ECO:0000313" key="8">
    <source>
        <dbReference type="Proteomes" id="UP000278222"/>
    </source>
</evidence>
<evidence type="ECO:0000256" key="2">
    <source>
        <dbReference type="ARBA" id="ARBA00022475"/>
    </source>
</evidence>
<evidence type="ECO:0000313" key="7">
    <source>
        <dbReference type="EMBL" id="ROP84266.1"/>
    </source>
</evidence>
<feature type="transmembrane region" description="Helical" evidence="6">
    <location>
        <begin position="147"/>
        <end position="165"/>
    </location>
</feature>
<proteinExistence type="predicted"/>
<dbReference type="Proteomes" id="UP000278222">
    <property type="component" value="Unassembled WGS sequence"/>
</dbReference>
<feature type="transmembrane region" description="Helical" evidence="6">
    <location>
        <begin position="70"/>
        <end position="87"/>
    </location>
</feature>
<keyword evidence="5 6" id="KW-0472">Membrane</keyword>
<dbReference type="AlphaFoldDB" id="A0A3N1L1E7"/>
<evidence type="ECO:0000256" key="1">
    <source>
        <dbReference type="ARBA" id="ARBA00004651"/>
    </source>
</evidence>
<evidence type="ECO:0000256" key="3">
    <source>
        <dbReference type="ARBA" id="ARBA00022692"/>
    </source>
</evidence>
<dbReference type="InterPro" id="IPR001123">
    <property type="entry name" value="LeuE-type"/>
</dbReference>
<dbReference type="RefSeq" id="WP_123692058.1">
    <property type="nucleotide sequence ID" value="NZ_AP019700.1"/>
</dbReference>
<keyword evidence="2" id="KW-1003">Cell membrane</keyword>
<protein>
    <submittedName>
        <fullName evidence="7">Threonine/homoserine/homoserine lactone efflux protein</fullName>
    </submittedName>
</protein>
<keyword evidence="8" id="KW-1185">Reference proteome</keyword>
<dbReference type="PANTHER" id="PTHR30086:SF20">
    <property type="entry name" value="ARGININE EXPORTER PROTEIN ARGO-RELATED"/>
    <property type="match status" value="1"/>
</dbReference>